<reference evidence="1 2" key="2">
    <citation type="journal article" date="2022" name="Mol. Ecol. Resour.">
        <title>The genomes of chicory, endive, great burdock and yacon provide insights into Asteraceae paleo-polyploidization history and plant inulin production.</title>
        <authorList>
            <person name="Fan W."/>
            <person name="Wang S."/>
            <person name="Wang H."/>
            <person name="Wang A."/>
            <person name="Jiang F."/>
            <person name="Liu H."/>
            <person name="Zhao H."/>
            <person name="Xu D."/>
            <person name="Zhang Y."/>
        </authorList>
    </citation>
    <scope>NUCLEOTIDE SEQUENCE [LARGE SCALE GENOMIC DNA]</scope>
    <source>
        <strain evidence="2">cv. Punajuju</strain>
        <tissue evidence="1">Leaves</tissue>
    </source>
</reference>
<accession>A0ACB9D0V5</accession>
<protein>
    <submittedName>
        <fullName evidence="1">Uncharacterized protein</fullName>
    </submittedName>
</protein>
<reference evidence="2" key="1">
    <citation type="journal article" date="2022" name="Mol. Ecol. Resour.">
        <title>The genomes of chicory, endive, great burdock and yacon provide insights into Asteraceae palaeo-polyploidization history and plant inulin production.</title>
        <authorList>
            <person name="Fan W."/>
            <person name="Wang S."/>
            <person name="Wang H."/>
            <person name="Wang A."/>
            <person name="Jiang F."/>
            <person name="Liu H."/>
            <person name="Zhao H."/>
            <person name="Xu D."/>
            <person name="Zhang Y."/>
        </authorList>
    </citation>
    <scope>NUCLEOTIDE SEQUENCE [LARGE SCALE GENOMIC DNA]</scope>
    <source>
        <strain evidence="2">cv. Punajuju</strain>
    </source>
</reference>
<gene>
    <name evidence="1" type="ORF">L2E82_30617</name>
</gene>
<organism evidence="1 2">
    <name type="scientific">Cichorium intybus</name>
    <name type="common">Chicory</name>
    <dbReference type="NCBI Taxonomy" id="13427"/>
    <lineage>
        <taxon>Eukaryota</taxon>
        <taxon>Viridiplantae</taxon>
        <taxon>Streptophyta</taxon>
        <taxon>Embryophyta</taxon>
        <taxon>Tracheophyta</taxon>
        <taxon>Spermatophyta</taxon>
        <taxon>Magnoliopsida</taxon>
        <taxon>eudicotyledons</taxon>
        <taxon>Gunneridae</taxon>
        <taxon>Pentapetalae</taxon>
        <taxon>asterids</taxon>
        <taxon>campanulids</taxon>
        <taxon>Asterales</taxon>
        <taxon>Asteraceae</taxon>
        <taxon>Cichorioideae</taxon>
        <taxon>Cichorieae</taxon>
        <taxon>Cichoriinae</taxon>
        <taxon>Cichorium</taxon>
    </lineage>
</organism>
<comment type="caution">
    <text evidence="1">The sequence shown here is derived from an EMBL/GenBank/DDBJ whole genome shotgun (WGS) entry which is preliminary data.</text>
</comment>
<keyword evidence="2" id="KW-1185">Reference proteome</keyword>
<sequence>MPLSTIVLVGDATKWENELVKRAKQLKVNAGIETDADLERVCKLIQSGVQSGAKLRLDGRDIVVPGYEQGNFVGPTILSGVTKNMECHKVY</sequence>
<dbReference type="EMBL" id="CM042013">
    <property type="protein sequence ID" value="KAI3740194.1"/>
    <property type="molecule type" value="Genomic_DNA"/>
</dbReference>
<name>A0ACB9D0V5_CICIN</name>
<proteinExistence type="predicted"/>
<evidence type="ECO:0000313" key="2">
    <source>
        <dbReference type="Proteomes" id="UP001055811"/>
    </source>
</evidence>
<evidence type="ECO:0000313" key="1">
    <source>
        <dbReference type="EMBL" id="KAI3740194.1"/>
    </source>
</evidence>
<dbReference type="Proteomes" id="UP001055811">
    <property type="component" value="Linkage Group LG05"/>
</dbReference>